<sequence>MTATEVAALLDLKPHPEGGYYAETFRDSSVSLTTDQLPPQCIFICLVVLSSGLELSANAISFENDDLMYSSTVCGGMRRLDQIQSGFHVPSLFNLACPE</sequence>
<protein>
    <submittedName>
        <fullName evidence="1">Uncharacterized protein</fullName>
    </submittedName>
</protein>
<evidence type="ECO:0000313" key="1">
    <source>
        <dbReference type="EnsemblPlants" id="AVESA.00010b.r2.7DG1382220.1.CDS"/>
    </source>
</evidence>
<evidence type="ECO:0000313" key="2">
    <source>
        <dbReference type="Proteomes" id="UP001732700"/>
    </source>
</evidence>
<proteinExistence type="predicted"/>
<accession>A0ACD6AKE2</accession>
<dbReference type="EnsemblPlants" id="AVESA.00010b.r2.7DG1382220.1">
    <property type="protein sequence ID" value="AVESA.00010b.r2.7DG1382220.1.CDS"/>
    <property type="gene ID" value="AVESA.00010b.r2.7DG1382220"/>
</dbReference>
<name>A0ACD6AKE2_AVESA</name>
<reference evidence="1" key="2">
    <citation type="submission" date="2025-09" db="UniProtKB">
        <authorList>
            <consortium name="EnsemblPlants"/>
        </authorList>
    </citation>
    <scope>IDENTIFICATION</scope>
</reference>
<dbReference type="Proteomes" id="UP001732700">
    <property type="component" value="Chromosome 7D"/>
</dbReference>
<reference evidence="1" key="1">
    <citation type="submission" date="2021-05" db="EMBL/GenBank/DDBJ databases">
        <authorList>
            <person name="Scholz U."/>
            <person name="Mascher M."/>
            <person name="Fiebig A."/>
        </authorList>
    </citation>
    <scope>NUCLEOTIDE SEQUENCE [LARGE SCALE GENOMIC DNA]</scope>
</reference>
<organism evidence="1 2">
    <name type="scientific">Avena sativa</name>
    <name type="common">Oat</name>
    <dbReference type="NCBI Taxonomy" id="4498"/>
    <lineage>
        <taxon>Eukaryota</taxon>
        <taxon>Viridiplantae</taxon>
        <taxon>Streptophyta</taxon>
        <taxon>Embryophyta</taxon>
        <taxon>Tracheophyta</taxon>
        <taxon>Spermatophyta</taxon>
        <taxon>Magnoliopsida</taxon>
        <taxon>Liliopsida</taxon>
        <taxon>Poales</taxon>
        <taxon>Poaceae</taxon>
        <taxon>BOP clade</taxon>
        <taxon>Pooideae</taxon>
        <taxon>Poodae</taxon>
        <taxon>Poeae</taxon>
        <taxon>Poeae Chloroplast Group 1 (Aveneae type)</taxon>
        <taxon>Aveninae</taxon>
        <taxon>Avena</taxon>
    </lineage>
</organism>
<keyword evidence="2" id="KW-1185">Reference proteome</keyword>